<feature type="region of interest" description="Disordered" evidence="1">
    <location>
        <begin position="45"/>
        <end position="95"/>
    </location>
</feature>
<proteinExistence type="predicted"/>
<evidence type="ECO:0000256" key="1">
    <source>
        <dbReference type="SAM" id="MobiDB-lite"/>
    </source>
</evidence>
<gene>
    <name evidence="2" type="ORF">PCON_12807</name>
</gene>
<dbReference type="Proteomes" id="UP000018144">
    <property type="component" value="Unassembled WGS sequence"/>
</dbReference>
<sequence length="316" mass="35346">MRSRTLSNVSCMSSSTFWSAASVHTPTDEKPSTLLHPTSAVRKIDSGVSLESRERGHSFNSRKKPTASRSRQSSFSNIIKSGRKRSMSGDTTQTTHTVAWDSAEAITEARRQKRIEIEQSLEMKYPNDRVHGEFLPFNTDFSHSSDSLSPVHFECDNLPESEREKTPLEPTTIAWKNMDALREEYEKADKKKGSIWGRIRRRILGSCGGKEWWEDGDDDKGSVRRYRLELPTRDALAQAATEGSKPLPQRVRSVGPTAKQAIHTPPLVVPDVVVGDVETGSVIDKWSVMGVMDGRRVLDGRGPEAQSYLQRGVVYS</sequence>
<dbReference type="OrthoDB" id="5426616at2759"/>
<feature type="compositionally biased region" description="Polar residues" evidence="1">
    <location>
        <begin position="67"/>
        <end position="79"/>
    </location>
</feature>
<organism evidence="2 3">
    <name type="scientific">Pyronema omphalodes (strain CBS 100304)</name>
    <name type="common">Pyronema confluens</name>
    <dbReference type="NCBI Taxonomy" id="1076935"/>
    <lineage>
        <taxon>Eukaryota</taxon>
        <taxon>Fungi</taxon>
        <taxon>Dikarya</taxon>
        <taxon>Ascomycota</taxon>
        <taxon>Pezizomycotina</taxon>
        <taxon>Pezizomycetes</taxon>
        <taxon>Pezizales</taxon>
        <taxon>Pyronemataceae</taxon>
        <taxon>Pyronema</taxon>
    </lineage>
</organism>
<reference evidence="2 3" key="1">
    <citation type="journal article" date="2013" name="PLoS Genet.">
        <title>The genome and development-dependent transcriptomes of Pyronema confluens: a window into fungal evolution.</title>
        <authorList>
            <person name="Traeger S."/>
            <person name="Altegoer F."/>
            <person name="Freitag M."/>
            <person name="Gabaldon T."/>
            <person name="Kempken F."/>
            <person name="Kumar A."/>
            <person name="Marcet-Houben M."/>
            <person name="Poggeler S."/>
            <person name="Stajich J.E."/>
            <person name="Nowrousian M."/>
        </authorList>
    </citation>
    <scope>NUCLEOTIDE SEQUENCE [LARGE SCALE GENOMIC DNA]</scope>
    <source>
        <strain evidence="3">CBS 100304</strain>
        <tissue evidence="2">Vegetative mycelium</tissue>
    </source>
</reference>
<dbReference type="AlphaFoldDB" id="U4L723"/>
<keyword evidence="3" id="KW-1185">Reference proteome</keyword>
<evidence type="ECO:0000313" key="3">
    <source>
        <dbReference type="Proteomes" id="UP000018144"/>
    </source>
</evidence>
<accession>U4L723</accession>
<dbReference type="EMBL" id="HF935790">
    <property type="protein sequence ID" value="CCX13214.1"/>
    <property type="molecule type" value="Genomic_DNA"/>
</dbReference>
<name>U4L723_PYROM</name>
<evidence type="ECO:0000313" key="2">
    <source>
        <dbReference type="EMBL" id="CCX13214.1"/>
    </source>
</evidence>
<protein>
    <submittedName>
        <fullName evidence="2">Uncharacterized protein</fullName>
    </submittedName>
</protein>